<dbReference type="EMBL" id="LPWD01000421">
    <property type="protein sequence ID" value="ODS02032.1"/>
    <property type="molecule type" value="Genomic_DNA"/>
</dbReference>
<evidence type="ECO:0000313" key="3">
    <source>
        <dbReference type="Proteomes" id="UP000095042"/>
    </source>
</evidence>
<dbReference type="AntiFam" id="ANF00095">
    <property type="entry name" value="Shadow ORF (opposite ABC transporters)"/>
</dbReference>
<sequence length="127" mass="13907">MRPARRRDDLPCAQADDAVDEHLGQQDVMQADDRWKRALAGDLADEPHDLPRRLRVERGGGLVDQQKFGVLLERPGDAHALPLAAGERAGPFVGLLGQPDPVEQHEGLVHIGLGKAPEIRTPERHVA</sequence>
<name>A0A1E3W947_9HYPH</name>
<gene>
    <name evidence="2" type="ORF">AUC71_02750</name>
</gene>
<organism evidence="2 3">
    <name type="scientific">Methyloceanibacter marginalis</name>
    <dbReference type="NCBI Taxonomy" id="1774971"/>
    <lineage>
        <taxon>Bacteria</taxon>
        <taxon>Pseudomonadati</taxon>
        <taxon>Pseudomonadota</taxon>
        <taxon>Alphaproteobacteria</taxon>
        <taxon>Hyphomicrobiales</taxon>
        <taxon>Hyphomicrobiaceae</taxon>
        <taxon>Methyloceanibacter</taxon>
    </lineage>
</organism>
<evidence type="ECO:0000256" key="1">
    <source>
        <dbReference type="SAM" id="MobiDB-lite"/>
    </source>
</evidence>
<comment type="caution">
    <text evidence="2">The sequence shown here is derived from an EMBL/GenBank/DDBJ whole genome shotgun (WGS) entry which is preliminary data.</text>
</comment>
<feature type="region of interest" description="Disordered" evidence="1">
    <location>
        <begin position="1"/>
        <end position="27"/>
    </location>
</feature>
<dbReference type="AlphaFoldDB" id="A0A1E3W947"/>
<evidence type="ECO:0000313" key="2">
    <source>
        <dbReference type="EMBL" id="ODS02032.1"/>
    </source>
</evidence>
<feature type="compositionally biased region" description="Basic and acidic residues" evidence="1">
    <location>
        <begin position="1"/>
        <end position="10"/>
    </location>
</feature>
<keyword evidence="3" id="KW-1185">Reference proteome</keyword>
<dbReference type="Proteomes" id="UP000095042">
    <property type="component" value="Unassembled WGS sequence"/>
</dbReference>
<accession>A0A1E3W947</accession>
<protein>
    <submittedName>
        <fullName evidence="2">Uncharacterized protein</fullName>
    </submittedName>
</protein>
<reference evidence="2 3" key="1">
    <citation type="journal article" date="2016" name="Environ. Microbiol.">
        <title>New Methyloceanibacter diversity from North Sea sediments includes methanotroph containing solely the soluble methane monooxygenase.</title>
        <authorList>
            <person name="Vekeman B."/>
            <person name="Kerckhof F.M."/>
            <person name="Cremers G."/>
            <person name="de Vos P."/>
            <person name="Vandamme P."/>
            <person name="Boon N."/>
            <person name="Op den Camp H.J."/>
            <person name="Heylen K."/>
        </authorList>
    </citation>
    <scope>NUCLEOTIDE SEQUENCE [LARGE SCALE GENOMIC DNA]</scope>
    <source>
        <strain evidence="2 3">R-67177</strain>
    </source>
</reference>
<proteinExistence type="predicted"/>
<dbReference type="AntiFam" id="ANF00142">
    <property type="entry name" value="Shadow ORF (opposite yadG)"/>
</dbReference>